<evidence type="ECO:0000313" key="9">
    <source>
        <dbReference type="EMBL" id="KAH6823209.1"/>
    </source>
</evidence>
<dbReference type="FunFam" id="3.30.730.10:FF:000001">
    <property type="entry name" value="Ethylene-responsive transcription factor 2"/>
    <property type="match status" value="1"/>
</dbReference>
<dbReference type="PROSITE" id="PS51032">
    <property type="entry name" value="AP2_ERF"/>
    <property type="match status" value="1"/>
</dbReference>
<dbReference type="InterPro" id="IPR036955">
    <property type="entry name" value="AP2/ERF_dom_sf"/>
</dbReference>
<keyword evidence="10" id="KW-1185">Reference proteome</keyword>
<organism evidence="9 10">
    <name type="scientific">Perilla frutescens var. hirtella</name>
    <name type="common">Perilla citriodora</name>
    <name type="synonym">Perilla setoyensis</name>
    <dbReference type="NCBI Taxonomy" id="608512"/>
    <lineage>
        <taxon>Eukaryota</taxon>
        <taxon>Viridiplantae</taxon>
        <taxon>Streptophyta</taxon>
        <taxon>Embryophyta</taxon>
        <taxon>Tracheophyta</taxon>
        <taxon>Spermatophyta</taxon>
        <taxon>Magnoliopsida</taxon>
        <taxon>eudicotyledons</taxon>
        <taxon>Gunneridae</taxon>
        <taxon>Pentapetalae</taxon>
        <taxon>asterids</taxon>
        <taxon>lamiids</taxon>
        <taxon>Lamiales</taxon>
        <taxon>Lamiaceae</taxon>
        <taxon>Nepetoideae</taxon>
        <taxon>Elsholtzieae</taxon>
        <taxon>Perilla</taxon>
    </lineage>
</organism>
<feature type="region of interest" description="Disordered" evidence="7">
    <location>
        <begin position="84"/>
        <end position="110"/>
    </location>
</feature>
<evidence type="ECO:0000313" key="10">
    <source>
        <dbReference type="Proteomes" id="UP001190926"/>
    </source>
</evidence>
<gene>
    <name evidence="9" type="ORF">C2S53_016632</name>
</gene>
<feature type="domain" description="AP2/ERF" evidence="8">
    <location>
        <begin position="12"/>
        <end position="70"/>
    </location>
</feature>
<evidence type="ECO:0000256" key="7">
    <source>
        <dbReference type="SAM" id="MobiDB-lite"/>
    </source>
</evidence>
<keyword evidence="3" id="KW-0805">Transcription regulation</keyword>
<dbReference type="SUPFAM" id="SSF54171">
    <property type="entry name" value="DNA-binding domain"/>
    <property type="match status" value="1"/>
</dbReference>
<keyword evidence="2" id="KW-0611">Plant defense</keyword>
<dbReference type="Proteomes" id="UP001190926">
    <property type="component" value="Unassembled WGS sequence"/>
</dbReference>
<dbReference type="GO" id="GO:0003700">
    <property type="term" value="F:DNA-binding transcription factor activity"/>
    <property type="evidence" value="ECO:0007669"/>
    <property type="project" value="InterPro"/>
</dbReference>
<dbReference type="GO" id="GO:0005634">
    <property type="term" value="C:nucleus"/>
    <property type="evidence" value="ECO:0007669"/>
    <property type="project" value="UniProtKB-SubCell"/>
</dbReference>
<evidence type="ECO:0000256" key="2">
    <source>
        <dbReference type="ARBA" id="ARBA00022821"/>
    </source>
</evidence>
<reference evidence="9 10" key="1">
    <citation type="journal article" date="2021" name="Nat. Commun.">
        <title>Incipient diploidization of the medicinal plant Perilla within 10,000 years.</title>
        <authorList>
            <person name="Zhang Y."/>
            <person name="Shen Q."/>
            <person name="Leng L."/>
            <person name="Zhang D."/>
            <person name="Chen S."/>
            <person name="Shi Y."/>
            <person name="Ning Z."/>
            <person name="Chen S."/>
        </authorList>
    </citation>
    <scope>NUCLEOTIDE SEQUENCE [LARGE SCALE GENOMIC DNA]</scope>
    <source>
        <strain evidence="10">cv. PC099</strain>
    </source>
</reference>
<evidence type="ECO:0000256" key="6">
    <source>
        <dbReference type="ARBA" id="ARBA00023242"/>
    </source>
</evidence>
<accession>A0AAD4P1K2</accession>
<evidence type="ECO:0000256" key="4">
    <source>
        <dbReference type="ARBA" id="ARBA00023125"/>
    </source>
</evidence>
<evidence type="ECO:0000256" key="1">
    <source>
        <dbReference type="ARBA" id="ARBA00004123"/>
    </source>
</evidence>
<dbReference type="SMART" id="SM00380">
    <property type="entry name" value="AP2"/>
    <property type="match status" value="1"/>
</dbReference>
<dbReference type="GO" id="GO:0006952">
    <property type="term" value="P:defense response"/>
    <property type="evidence" value="ECO:0007669"/>
    <property type="project" value="UniProtKB-KW"/>
</dbReference>
<keyword evidence="4 9" id="KW-0238">DNA-binding</keyword>
<dbReference type="GO" id="GO:0003677">
    <property type="term" value="F:DNA binding"/>
    <property type="evidence" value="ECO:0007669"/>
    <property type="project" value="UniProtKB-KW"/>
</dbReference>
<keyword evidence="6" id="KW-0539">Nucleus</keyword>
<dbReference type="AlphaFoldDB" id="A0AAD4P1K2"/>
<dbReference type="GO" id="GO:0009873">
    <property type="term" value="P:ethylene-activated signaling pathway"/>
    <property type="evidence" value="ECO:0007669"/>
    <property type="project" value="InterPro"/>
</dbReference>
<name>A0AAD4P1K2_PERFH</name>
<evidence type="ECO:0000259" key="8">
    <source>
        <dbReference type="PROSITE" id="PS51032"/>
    </source>
</evidence>
<dbReference type="Pfam" id="PF00847">
    <property type="entry name" value="AP2"/>
    <property type="match status" value="1"/>
</dbReference>
<sequence>MEADKGGQKEHKYRGIRRRPWGKYAAEIRDPNRSGARLWLGTFETAEEAARAYDRAAYSLRGHQAILNFPNDGLYTDAAASVAPIHSGESSSHSKGPGATHGASTGPGKQVIELEYFDNELLEDLLEFRGQEGKP</sequence>
<dbReference type="PANTHER" id="PTHR31190:SF134">
    <property type="entry name" value="ETHYLENE-RESPONSIVE TRANSCRIPTION FACTOR ERF098-LIKE"/>
    <property type="match status" value="1"/>
</dbReference>
<evidence type="ECO:0000256" key="5">
    <source>
        <dbReference type="ARBA" id="ARBA00023163"/>
    </source>
</evidence>
<evidence type="ECO:0000256" key="3">
    <source>
        <dbReference type="ARBA" id="ARBA00023015"/>
    </source>
</evidence>
<keyword evidence="5" id="KW-0804">Transcription</keyword>
<comment type="caution">
    <text evidence="9">The sequence shown here is derived from an EMBL/GenBank/DDBJ whole genome shotgun (WGS) entry which is preliminary data.</text>
</comment>
<protein>
    <submittedName>
        <fullName evidence="9">Integrase-type DNA-binding superfamily protein</fullName>
    </submittedName>
</protein>
<dbReference type="PRINTS" id="PR00367">
    <property type="entry name" value="ETHRSPELEMNT"/>
</dbReference>
<dbReference type="EMBL" id="SDAM02001008">
    <property type="protein sequence ID" value="KAH6823209.1"/>
    <property type="molecule type" value="Genomic_DNA"/>
</dbReference>
<comment type="subcellular location">
    <subcellularLocation>
        <location evidence="1">Nucleus</location>
    </subcellularLocation>
</comment>
<dbReference type="InterPro" id="IPR016177">
    <property type="entry name" value="DNA-bd_dom_sf"/>
</dbReference>
<proteinExistence type="predicted"/>
<dbReference type="InterPro" id="IPR001471">
    <property type="entry name" value="AP2/ERF_dom"/>
</dbReference>
<dbReference type="CDD" id="cd00018">
    <property type="entry name" value="AP2"/>
    <property type="match status" value="1"/>
</dbReference>
<dbReference type="PANTHER" id="PTHR31190">
    <property type="entry name" value="DNA-BINDING DOMAIN"/>
    <property type="match status" value="1"/>
</dbReference>
<dbReference type="Gene3D" id="3.30.730.10">
    <property type="entry name" value="AP2/ERF domain"/>
    <property type="match status" value="1"/>
</dbReference>
<dbReference type="InterPro" id="IPR044808">
    <property type="entry name" value="ERF_plant"/>
</dbReference>